<dbReference type="InterPro" id="IPR013651">
    <property type="entry name" value="ATP-grasp_RimK-type"/>
</dbReference>
<proteinExistence type="inferred from homology"/>
<evidence type="ECO:0000313" key="15">
    <source>
        <dbReference type="Proteomes" id="UP000054845"/>
    </source>
</evidence>
<dbReference type="GO" id="GO:0005829">
    <property type="term" value="C:cytosol"/>
    <property type="evidence" value="ECO:0007669"/>
    <property type="project" value="TreeGrafter"/>
</dbReference>
<sequence>MEAAAPSSPLASPAAQQTAAFIPTMDSHEEATTSNSVIPPTEAANGGTAARPTSADVSSSTGTALTSASLHAHSPSQASRHEKIILLGVAARDRKARSKPMSQILNRIISNKDIACQIVNFGDKVLLDEPPESWPVVDVLISFFSDGFPLDKAIAYADLRKPVLVNDLRFQAVLWDRRAVLAILDSAGVPTPRRLEADKDGGPVLDNKVLDDVKKRLGLDFRKRPVKHARLKEGDVDTLIVGDQEISKPFVEKPVSGEDHNVHIYFHSSKGGGGRRLFRKVGNKSSEYDPNLVQPRTDGSYIYEEFMDVDNAEDVKVYTIGPYFVHAETRKSPVVDGLVKRNPDGKEIRYITKLTEAEVKMATNISKAFKQNICGFDLLRVGDKSYVIDVNGWSFVKGNDFYYGERVKLLKHAVGFSVLTLLLAFWLRLETEKCASILASFCKMSAPRRSASLASSSSSVGSAIDGREAEQSSWTLKSSATVFRHGDRTPKQKLKRSFKPKDAWAAPLLALLQGRKEEIILRSNLDMVSKAAAEAMQLPGAKKHDLTLVIGAIERKQDLPGTKVQMKPSFDTDGNLEKMQLIIKWGGEFSHAARHQARDLGSNLRRDMIVQNANALRNCTIYTSSERRVTASAETFASYFLDEPEDPQKNPLQLVIRKDLLDDSNASKTEMDVVKKQLKAVLKPDGAPRPSDWPEDAPSPPELCQQIAQTLKSLQTTMLENYERMDVNSISRKWCTAESPELFRERWAKLFADYEDDPYDPSRASELYDMLTHDGLHNRTFVETIFAAPDVPQEKRLDRLHELYRLSSTLFSWTCPAEYGVTSEQKESIGVLTSMPLLMHIIADLKAAESKPLCALYFTKESHMHTLLNLILASDLPILTNKRPPLDYLSCIAFEVYEKTTTTGTAANSPRPSSGDGSSNSNSSHGAAPGGSSGNSSAPMTPNPSNTPPTPPERSLLISVSPGAHSSEPFFIKLDARHSLSPLPRQPLTRHMPLDEGIAALSNHKAVEANRGQVEGETVFSGLPHTERGLLHIKRRGSDVSSRASVAG</sequence>
<evidence type="ECO:0000256" key="1">
    <source>
        <dbReference type="ARBA" id="ARBA00005609"/>
    </source>
</evidence>
<comment type="subcellular location">
    <subcellularLocation>
        <location evidence="11">Cytoplasm</location>
        <location evidence="11">Cytoskeleton</location>
    </subcellularLocation>
</comment>
<evidence type="ECO:0000256" key="3">
    <source>
        <dbReference type="ARBA" id="ARBA00022553"/>
    </source>
</evidence>
<comment type="catalytic activity">
    <reaction evidence="9">
        <text>1D-myo-inositol hexakisphosphate + ATP = 1-diphospho-1D-myo-inositol 2,3,4,5,6-pentakisphosphate + ADP</text>
        <dbReference type="Rhea" id="RHEA:37459"/>
        <dbReference type="ChEBI" id="CHEBI:30616"/>
        <dbReference type="ChEBI" id="CHEBI:58130"/>
        <dbReference type="ChEBI" id="CHEBI:74946"/>
        <dbReference type="ChEBI" id="CHEBI:456216"/>
        <dbReference type="EC" id="2.7.4.24"/>
    </reaction>
    <physiologicalReaction direction="left-to-right" evidence="9">
        <dbReference type="Rhea" id="RHEA:37460"/>
    </physiologicalReaction>
</comment>
<comment type="catalytic activity">
    <reaction evidence="8">
        <text>5-diphospho-1D-myo-inositol 1,2,3,4,6-pentakisphosphate + ATP + H(+) = 1,5-bis(diphospho)-1D-myo-inositol 2,3,4,6-tetrakisphosphate + ADP</text>
        <dbReference type="Rhea" id="RHEA:10276"/>
        <dbReference type="ChEBI" id="CHEBI:15378"/>
        <dbReference type="ChEBI" id="CHEBI:30616"/>
        <dbReference type="ChEBI" id="CHEBI:58628"/>
        <dbReference type="ChEBI" id="CHEBI:77983"/>
        <dbReference type="ChEBI" id="CHEBI:456216"/>
        <dbReference type="EC" id="2.7.4.24"/>
    </reaction>
    <physiologicalReaction direction="left-to-right" evidence="8">
        <dbReference type="Rhea" id="RHEA:10277"/>
    </physiologicalReaction>
</comment>
<dbReference type="InterPro" id="IPR029033">
    <property type="entry name" value="His_PPase_superfam"/>
</dbReference>
<dbReference type="Gene3D" id="3.40.50.1240">
    <property type="entry name" value="Phosphoglycerate mutase-like"/>
    <property type="match status" value="1"/>
</dbReference>
<dbReference type="Pfam" id="PF00328">
    <property type="entry name" value="His_Phos_2"/>
    <property type="match status" value="1"/>
</dbReference>
<feature type="region of interest" description="Disordered" evidence="12">
    <location>
        <begin position="27"/>
        <end position="77"/>
    </location>
</feature>
<dbReference type="GO" id="GO:0052723">
    <property type="term" value="F:inositol hexakisphosphate 1-kinase activity"/>
    <property type="evidence" value="ECO:0007669"/>
    <property type="project" value="RHEA"/>
</dbReference>
<reference evidence="15" key="1">
    <citation type="submission" date="2014-09" db="EMBL/GenBank/DDBJ databases">
        <authorList>
            <person name="Sharma Rahul"/>
            <person name="Thines Marco"/>
        </authorList>
    </citation>
    <scope>NUCLEOTIDE SEQUENCE [LARGE SCALE GENOMIC DNA]</scope>
</reference>
<dbReference type="GO" id="GO:0006020">
    <property type="term" value="P:inositol metabolic process"/>
    <property type="evidence" value="ECO:0007669"/>
    <property type="project" value="TreeGrafter"/>
</dbReference>
<dbReference type="GO" id="GO:0005856">
    <property type="term" value="C:cytoskeleton"/>
    <property type="evidence" value="ECO:0007669"/>
    <property type="project" value="UniProtKB-SubCell"/>
</dbReference>
<comment type="function">
    <text evidence="11">Bifunctional inositol kinase that acts in concert with the IP6K kinases to synthesize the diphosphate group-containing inositol pyrophosphates diphosphoinositol pentakisphosphate, PP-InsP5, and bis-diphosphoinositol tetrakisphosphate, (PP)2-InsP4. PP-InsP5 and (PP)2-InsP4, also respectively called InsP7 and InsP8, may regulate a variety of cellular processes, including apoptosis, vesicle trafficking, cytoskeletal dynamics, and exocytosis. Phosphorylates inositol hexakisphosphate (InsP6).</text>
</comment>
<feature type="compositionally biased region" description="Low complexity" evidence="12">
    <location>
        <begin position="58"/>
        <end position="70"/>
    </location>
</feature>
<organism evidence="14 15">
    <name type="scientific">Ceraceosorus bombacis</name>
    <dbReference type="NCBI Taxonomy" id="401625"/>
    <lineage>
        <taxon>Eukaryota</taxon>
        <taxon>Fungi</taxon>
        <taxon>Dikarya</taxon>
        <taxon>Basidiomycota</taxon>
        <taxon>Ustilaginomycotina</taxon>
        <taxon>Exobasidiomycetes</taxon>
        <taxon>Ceraceosorales</taxon>
        <taxon>Ceraceosoraceae</taxon>
        <taxon>Ceraceosorus</taxon>
    </lineage>
</organism>
<evidence type="ECO:0000256" key="2">
    <source>
        <dbReference type="ARBA" id="ARBA00022490"/>
    </source>
</evidence>
<protein>
    <recommendedName>
        <fullName evidence="11">Inositol hexakisphosphate and diphosphoinositol-pentakisphosphate kinase</fullName>
        <ecNumber evidence="11">2.7.4.24</ecNumber>
    </recommendedName>
</protein>
<dbReference type="SUPFAM" id="SSF56059">
    <property type="entry name" value="Glutathione synthetase ATP-binding domain-like"/>
    <property type="match status" value="1"/>
</dbReference>
<dbReference type="InterPro" id="IPR040557">
    <property type="entry name" value="VIP1_N"/>
</dbReference>
<dbReference type="Pfam" id="PF08443">
    <property type="entry name" value="RimK"/>
    <property type="match status" value="1"/>
</dbReference>
<dbReference type="GO" id="GO:0032958">
    <property type="term" value="P:inositol phosphate biosynthetic process"/>
    <property type="evidence" value="ECO:0007669"/>
    <property type="project" value="TreeGrafter"/>
</dbReference>
<dbReference type="Pfam" id="PF18086">
    <property type="entry name" value="PPIP5K2_N"/>
    <property type="match status" value="1"/>
</dbReference>
<keyword evidence="5 10" id="KW-0547">Nucleotide-binding</keyword>
<comment type="similarity">
    <text evidence="1 11">Belongs to the histidine acid phosphatase family. VIP1 subfamily.</text>
</comment>
<evidence type="ECO:0000259" key="13">
    <source>
        <dbReference type="PROSITE" id="PS50975"/>
    </source>
</evidence>
<dbReference type="Gene3D" id="3.40.50.11950">
    <property type="match status" value="1"/>
</dbReference>
<evidence type="ECO:0000256" key="10">
    <source>
        <dbReference type="PROSITE-ProRule" id="PRU00409"/>
    </source>
</evidence>
<evidence type="ECO:0000256" key="4">
    <source>
        <dbReference type="ARBA" id="ARBA00022679"/>
    </source>
</evidence>
<dbReference type="InterPro" id="IPR000560">
    <property type="entry name" value="His_Pase_clade-2"/>
</dbReference>
<evidence type="ECO:0000256" key="6">
    <source>
        <dbReference type="ARBA" id="ARBA00022777"/>
    </source>
</evidence>
<evidence type="ECO:0000256" key="12">
    <source>
        <dbReference type="SAM" id="MobiDB-lite"/>
    </source>
</evidence>
<evidence type="ECO:0000256" key="11">
    <source>
        <dbReference type="RuleBase" id="RU365032"/>
    </source>
</evidence>
<keyword evidence="15" id="KW-1185">Reference proteome</keyword>
<evidence type="ECO:0000256" key="8">
    <source>
        <dbReference type="ARBA" id="ARBA00033696"/>
    </source>
</evidence>
<feature type="region of interest" description="Disordered" evidence="12">
    <location>
        <begin position="903"/>
        <end position="961"/>
    </location>
</feature>
<dbReference type="Gene3D" id="3.30.470.20">
    <property type="entry name" value="ATP-grasp fold, B domain"/>
    <property type="match status" value="1"/>
</dbReference>
<dbReference type="EMBL" id="CCYA01000278">
    <property type="protein sequence ID" value="CEH16398.1"/>
    <property type="molecule type" value="Genomic_DNA"/>
</dbReference>
<dbReference type="PROSITE" id="PS50975">
    <property type="entry name" value="ATP_GRASP"/>
    <property type="match status" value="1"/>
</dbReference>
<dbReference type="GO" id="GO:0033857">
    <property type="term" value="F:5-diphosphoinositol pentakisphosphate 1-kinase activity"/>
    <property type="evidence" value="ECO:0007669"/>
    <property type="project" value="TreeGrafter"/>
</dbReference>
<dbReference type="PANTHER" id="PTHR12750">
    <property type="entry name" value="DIPHOSPHOINOSITOL PENTAKISPHOSPHATE KINASE"/>
    <property type="match status" value="1"/>
</dbReference>
<dbReference type="EC" id="2.7.4.24" evidence="11"/>
<dbReference type="GO" id="GO:0046872">
    <property type="term" value="F:metal ion binding"/>
    <property type="evidence" value="ECO:0007669"/>
    <property type="project" value="InterPro"/>
</dbReference>
<dbReference type="InterPro" id="IPR011761">
    <property type="entry name" value="ATP-grasp"/>
</dbReference>
<evidence type="ECO:0000256" key="9">
    <source>
        <dbReference type="ARBA" id="ARBA00034629"/>
    </source>
</evidence>
<evidence type="ECO:0000313" key="14">
    <source>
        <dbReference type="EMBL" id="CEH16398.1"/>
    </source>
</evidence>
<keyword evidence="7 10" id="KW-0067">ATP-binding</keyword>
<name>A0A0P1BKB9_9BASI</name>
<keyword evidence="3" id="KW-0597">Phosphoprotein</keyword>
<dbReference type="FunFam" id="3.30.470.20:FF:000036">
    <property type="entry name" value="Inositol hexakisphosphate and diphosphoinositol-pentakisphosphate kinase"/>
    <property type="match status" value="1"/>
</dbReference>
<evidence type="ECO:0000256" key="5">
    <source>
        <dbReference type="ARBA" id="ARBA00022741"/>
    </source>
</evidence>
<keyword evidence="4 11" id="KW-0808">Transferase</keyword>
<dbReference type="AlphaFoldDB" id="A0A0P1BKB9"/>
<keyword evidence="6 11" id="KW-0418">Kinase</keyword>
<dbReference type="SUPFAM" id="SSF53254">
    <property type="entry name" value="Phosphoglycerate mutase-like"/>
    <property type="match status" value="1"/>
</dbReference>
<feature type="compositionally biased region" description="Pro residues" evidence="12">
    <location>
        <begin position="941"/>
        <end position="952"/>
    </location>
</feature>
<evidence type="ECO:0000256" key="7">
    <source>
        <dbReference type="ARBA" id="ARBA00022840"/>
    </source>
</evidence>
<dbReference type="InterPro" id="IPR037446">
    <property type="entry name" value="His_Pase_VIP1"/>
</dbReference>
<feature type="compositionally biased region" description="Low complexity" evidence="12">
    <location>
        <begin position="908"/>
        <end position="927"/>
    </location>
</feature>
<dbReference type="OrthoDB" id="18042at2759"/>
<accession>A0A0P1BKB9</accession>
<feature type="domain" description="ATP-grasp" evidence="13">
    <location>
        <begin position="211"/>
        <end position="427"/>
    </location>
</feature>
<dbReference type="Proteomes" id="UP000054845">
    <property type="component" value="Unassembled WGS sequence"/>
</dbReference>
<keyword evidence="2 11" id="KW-0963">Cytoplasm</keyword>
<dbReference type="PANTHER" id="PTHR12750:SF9">
    <property type="entry name" value="INOSITOL HEXAKISPHOSPHATE AND DIPHOSPHOINOSITOL-PENTAKISPHOSPHATE KINASE"/>
    <property type="match status" value="1"/>
</dbReference>
<dbReference type="GO" id="GO:0005524">
    <property type="term" value="F:ATP binding"/>
    <property type="evidence" value="ECO:0007669"/>
    <property type="project" value="UniProtKB-UniRule"/>
</dbReference>
<dbReference type="STRING" id="401625.A0A0P1BKB9"/>